<feature type="transmembrane region" description="Helical" evidence="6">
    <location>
        <begin position="12"/>
        <end position="33"/>
    </location>
</feature>
<feature type="transmembrane region" description="Helical" evidence="6">
    <location>
        <begin position="204"/>
        <end position="222"/>
    </location>
</feature>
<dbReference type="RefSeq" id="WP_238031494.1">
    <property type="nucleotide sequence ID" value="NZ_JAJDLC010000023.1"/>
</dbReference>
<feature type="transmembrane region" description="Helical" evidence="6">
    <location>
        <begin position="127"/>
        <end position="149"/>
    </location>
</feature>
<dbReference type="GO" id="GO:0042910">
    <property type="term" value="F:xenobiotic transmembrane transporter activity"/>
    <property type="evidence" value="ECO:0007669"/>
    <property type="project" value="InterPro"/>
</dbReference>
<accession>A0AAP2XPA0</accession>
<dbReference type="InterPro" id="IPR002528">
    <property type="entry name" value="MATE_fam"/>
</dbReference>
<name>A0AAP2XPA0_9FIRM</name>
<evidence type="ECO:0000256" key="2">
    <source>
        <dbReference type="ARBA" id="ARBA00010199"/>
    </source>
</evidence>
<evidence type="ECO:0000313" key="7">
    <source>
        <dbReference type="EMBL" id="MCQ5061456.1"/>
    </source>
</evidence>
<dbReference type="GO" id="GO:0015297">
    <property type="term" value="F:antiporter activity"/>
    <property type="evidence" value="ECO:0007669"/>
    <property type="project" value="InterPro"/>
</dbReference>
<dbReference type="PANTHER" id="PTHR43298">
    <property type="entry name" value="MULTIDRUG RESISTANCE PROTEIN NORM-RELATED"/>
    <property type="match status" value="1"/>
</dbReference>
<dbReference type="Proteomes" id="UP001204814">
    <property type="component" value="Unassembled WGS sequence"/>
</dbReference>
<dbReference type="PANTHER" id="PTHR43298:SF2">
    <property type="entry name" value="FMN_FAD EXPORTER YEEO-RELATED"/>
    <property type="match status" value="1"/>
</dbReference>
<evidence type="ECO:0000256" key="6">
    <source>
        <dbReference type="SAM" id="Phobius"/>
    </source>
</evidence>
<feature type="transmembrane region" description="Helical" evidence="6">
    <location>
        <begin position="85"/>
        <end position="107"/>
    </location>
</feature>
<comment type="function">
    <text evidence="1">Multidrug efflux pump.</text>
</comment>
<comment type="similarity">
    <text evidence="2">Belongs to the multi antimicrobial extrusion (MATE) (TC 2.A.66.1) family.</text>
</comment>
<feature type="transmembrane region" description="Helical" evidence="6">
    <location>
        <begin position="257"/>
        <end position="280"/>
    </location>
</feature>
<evidence type="ECO:0000256" key="3">
    <source>
        <dbReference type="ARBA" id="ARBA00020268"/>
    </source>
</evidence>
<gene>
    <name evidence="7" type="ORF">NE542_06370</name>
</gene>
<feature type="transmembrane region" description="Helical" evidence="6">
    <location>
        <begin position="229"/>
        <end position="251"/>
    </location>
</feature>
<organism evidence="7 8">
    <name type="scientific">Faecalibacillus intestinalis</name>
    <dbReference type="NCBI Taxonomy" id="1982626"/>
    <lineage>
        <taxon>Bacteria</taxon>
        <taxon>Bacillati</taxon>
        <taxon>Bacillota</taxon>
        <taxon>Erysipelotrichia</taxon>
        <taxon>Erysipelotrichales</taxon>
        <taxon>Coprobacillaceae</taxon>
        <taxon>Faecalibacillus</taxon>
    </lineage>
</organism>
<evidence type="ECO:0000256" key="4">
    <source>
        <dbReference type="ARBA" id="ARBA00022448"/>
    </source>
</evidence>
<protein>
    <recommendedName>
        <fullName evidence="3">Probable multidrug resistance protein NorM</fullName>
    </recommendedName>
    <alternativeName>
        <fullName evidence="5">Multidrug-efflux transporter</fullName>
    </alternativeName>
</protein>
<keyword evidence="6" id="KW-0472">Membrane</keyword>
<comment type="caution">
    <text evidence="7">The sequence shown here is derived from an EMBL/GenBank/DDBJ whole genome shotgun (WGS) entry which is preliminary data.</text>
</comment>
<keyword evidence="4" id="KW-0813">Transport</keyword>
<keyword evidence="6" id="KW-0812">Transmembrane</keyword>
<dbReference type="InterPro" id="IPR050222">
    <property type="entry name" value="MATE_MdtK"/>
</dbReference>
<evidence type="ECO:0000256" key="5">
    <source>
        <dbReference type="ARBA" id="ARBA00031636"/>
    </source>
</evidence>
<feature type="transmembrane region" description="Helical" evidence="6">
    <location>
        <begin position="39"/>
        <end position="60"/>
    </location>
</feature>
<feature type="transmembrane region" description="Helical" evidence="6">
    <location>
        <begin position="161"/>
        <end position="184"/>
    </location>
</feature>
<dbReference type="EMBL" id="JANGBO010000004">
    <property type="protein sequence ID" value="MCQ5061456.1"/>
    <property type="molecule type" value="Genomic_DNA"/>
</dbReference>
<keyword evidence="6" id="KW-1133">Transmembrane helix</keyword>
<dbReference type="Pfam" id="PF01554">
    <property type="entry name" value="MatE"/>
    <property type="match status" value="1"/>
</dbReference>
<proteinExistence type="inferred from homology"/>
<dbReference type="GO" id="GO:0005886">
    <property type="term" value="C:plasma membrane"/>
    <property type="evidence" value="ECO:0007669"/>
    <property type="project" value="TreeGrafter"/>
</dbReference>
<evidence type="ECO:0000256" key="1">
    <source>
        <dbReference type="ARBA" id="ARBA00003408"/>
    </source>
</evidence>
<dbReference type="AlphaFoldDB" id="A0AAP2XPA0"/>
<evidence type="ECO:0000313" key="8">
    <source>
        <dbReference type="Proteomes" id="UP001204814"/>
    </source>
</evidence>
<reference evidence="7" key="1">
    <citation type="submission" date="2022-06" db="EMBL/GenBank/DDBJ databases">
        <title>Isolation of gut microbiota from human fecal samples.</title>
        <authorList>
            <person name="Pamer E.G."/>
            <person name="Barat B."/>
            <person name="Waligurski E."/>
            <person name="Medina S."/>
            <person name="Paddock L."/>
            <person name="Mostad J."/>
        </authorList>
    </citation>
    <scope>NUCLEOTIDE SEQUENCE</scope>
    <source>
        <strain evidence="7">DFI.6.24</strain>
    </source>
</reference>
<sequence>MLRRLGDSKTPLLFVFIACIINIIVDFVLVGYFHMGAKGAAIATVSAQGFSFLFALVYLCKKGIGYSFYKEDICFSKYIQKIMQIGFPLGLQSVLVNISFLIITIIVNQMGLIASASLGVVEKLMGFLMLPAIVLGSVLASLIALNVGAKQYKRAKQTLKYAIMISLAFAIIVTTICEIDGTILTCIFTNNQEVIKNGALYLKTYSIDYLLTSFLFCINGYLNGYEKTVFTMVHSLVATFIGRIPLTLLFSKIPNVTLFHMGIAAPLSTMISLVMIFIYFKKTKFNNIKER</sequence>